<dbReference type="Proteomes" id="UP000281332">
    <property type="component" value="Unassembled WGS sequence"/>
</dbReference>
<dbReference type="AlphaFoldDB" id="A0A3N4P0K7"/>
<dbReference type="EMBL" id="RMVG01000013">
    <property type="protein sequence ID" value="RPD98090.1"/>
    <property type="molecule type" value="Genomic_DNA"/>
</dbReference>
<name>A0A3N4P0K7_9GAMM</name>
<comment type="caution">
    <text evidence="1">The sequence shown here is derived from an EMBL/GenBank/DDBJ whole genome shotgun (WGS) entry which is preliminary data.</text>
</comment>
<reference evidence="1 2" key="1">
    <citation type="submission" date="2018-11" db="EMBL/GenBank/DDBJ databases">
        <title>Whole genome sequencing of Pantoea sp. RIT388.</title>
        <authorList>
            <person name="Gan H.M."/>
            <person name="Hudson A.O."/>
        </authorList>
    </citation>
    <scope>NUCLEOTIDE SEQUENCE [LARGE SCALE GENOMIC DNA]</scope>
    <source>
        <strain evidence="1 2">RIT388</strain>
    </source>
</reference>
<organism evidence="1 2">
    <name type="scientific">Candidatus Pantoea deserta</name>
    <dbReference type="NCBI Taxonomy" id="1869313"/>
    <lineage>
        <taxon>Bacteria</taxon>
        <taxon>Pseudomonadati</taxon>
        <taxon>Pseudomonadota</taxon>
        <taxon>Gammaproteobacteria</taxon>
        <taxon>Enterobacterales</taxon>
        <taxon>Erwiniaceae</taxon>
        <taxon>Pantoea</taxon>
    </lineage>
</organism>
<keyword evidence="2" id="KW-1185">Reference proteome</keyword>
<evidence type="ECO:0000313" key="1">
    <source>
        <dbReference type="EMBL" id="RPD98090.1"/>
    </source>
</evidence>
<gene>
    <name evidence="1" type="ORF">BBB56_16110</name>
</gene>
<sequence length="94" mass="10667">MTGSGEQSVPRQRQKRRGVFRQRSALARLRAHLRDEVRIRAGRAGRDTVFASLRSGLVARVTSLSCSDSFLIFYLYKLRKKPSTNCGTSWLARP</sequence>
<protein>
    <submittedName>
        <fullName evidence="1">Uncharacterized protein</fullName>
    </submittedName>
</protein>
<proteinExistence type="predicted"/>
<evidence type="ECO:0000313" key="2">
    <source>
        <dbReference type="Proteomes" id="UP000281332"/>
    </source>
</evidence>
<accession>A0A3N4P0K7</accession>